<reference evidence="1" key="1">
    <citation type="submission" date="2022-04" db="EMBL/GenBank/DDBJ databases">
        <title>Genome of the entomopathogenic fungus Entomophthora muscae.</title>
        <authorList>
            <person name="Elya C."/>
            <person name="Lovett B.R."/>
            <person name="Lee E."/>
            <person name="Macias A.M."/>
            <person name="Hajek A.E."/>
            <person name="De Bivort B.L."/>
            <person name="Kasson M.T."/>
            <person name="De Fine Licht H.H."/>
            <person name="Stajich J.E."/>
        </authorList>
    </citation>
    <scope>NUCLEOTIDE SEQUENCE</scope>
    <source>
        <strain evidence="1">Berkeley</strain>
    </source>
</reference>
<protein>
    <submittedName>
        <fullName evidence="1">Uncharacterized protein</fullName>
    </submittedName>
</protein>
<proteinExistence type="predicted"/>
<sequence>MWRWRSMLALLLGSVVNSIACRETVAIAYCHPENLLGECSYPVNWYQHGVAVSPRVFSASSACGQCLKIFNVESRKVILAHIIGTCHECNGGEISLGPTTFKYLGAEGQLEMRVDWETAFCSDIKAPFSYHFKAGSTRRHAYLQILNNALPIEALNYASRLGMDHDAFLTTDNYFELFDIGYRVNITLHASLLEQKTREMSSVIYFRTNPGYFLSHSQFLPI</sequence>
<dbReference type="Proteomes" id="UP001165960">
    <property type="component" value="Unassembled WGS sequence"/>
</dbReference>
<name>A0ACC2SXG8_9FUNG</name>
<accession>A0ACC2SXG8</accession>
<organism evidence="1 2">
    <name type="scientific">Entomophthora muscae</name>
    <dbReference type="NCBI Taxonomy" id="34485"/>
    <lineage>
        <taxon>Eukaryota</taxon>
        <taxon>Fungi</taxon>
        <taxon>Fungi incertae sedis</taxon>
        <taxon>Zoopagomycota</taxon>
        <taxon>Entomophthoromycotina</taxon>
        <taxon>Entomophthoromycetes</taxon>
        <taxon>Entomophthorales</taxon>
        <taxon>Entomophthoraceae</taxon>
        <taxon>Entomophthora</taxon>
    </lineage>
</organism>
<gene>
    <name evidence="1" type="ORF">DSO57_1004087</name>
</gene>
<evidence type="ECO:0000313" key="1">
    <source>
        <dbReference type="EMBL" id="KAJ9066989.1"/>
    </source>
</evidence>
<dbReference type="EMBL" id="QTSX02004270">
    <property type="protein sequence ID" value="KAJ9066989.1"/>
    <property type="molecule type" value="Genomic_DNA"/>
</dbReference>
<comment type="caution">
    <text evidence="1">The sequence shown here is derived from an EMBL/GenBank/DDBJ whole genome shotgun (WGS) entry which is preliminary data.</text>
</comment>
<evidence type="ECO:0000313" key="2">
    <source>
        <dbReference type="Proteomes" id="UP001165960"/>
    </source>
</evidence>
<keyword evidence="2" id="KW-1185">Reference proteome</keyword>